<reference evidence="2 3" key="2">
    <citation type="journal article" date="2013" name="Plant Cell Physiol.">
        <title>Rice Annotation Project Database (RAP-DB): an integrative and interactive database for rice genomics.</title>
        <authorList>
            <person name="Sakai H."/>
            <person name="Lee S.S."/>
            <person name="Tanaka T."/>
            <person name="Numa H."/>
            <person name="Kim J."/>
            <person name="Kawahara Y."/>
            <person name="Wakimoto H."/>
            <person name="Yang C.C."/>
            <person name="Iwamoto M."/>
            <person name="Abe T."/>
            <person name="Yamada Y."/>
            <person name="Muto A."/>
            <person name="Inokuchi H."/>
            <person name="Ikemura T."/>
            <person name="Matsumoto T."/>
            <person name="Sasaki T."/>
            <person name="Itoh T."/>
        </authorList>
    </citation>
    <scope>NUCLEOTIDE SEQUENCE [LARGE SCALE GENOMIC DNA]</scope>
    <source>
        <strain evidence="3">cv. Nipponbare</strain>
    </source>
</reference>
<feature type="compositionally biased region" description="Gly residues" evidence="1">
    <location>
        <begin position="23"/>
        <end position="33"/>
    </location>
</feature>
<protein>
    <submittedName>
        <fullName evidence="2">Os08g0475900 protein</fullName>
    </submittedName>
</protein>
<evidence type="ECO:0000313" key="3">
    <source>
        <dbReference type="Proteomes" id="UP000059680"/>
    </source>
</evidence>
<evidence type="ECO:0000313" key="2">
    <source>
        <dbReference type="EMBL" id="BAT05880.1"/>
    </source>
</evidence>
<accession>A0A0P0XH41</accession>
<dbReference type="Proteomes" id="UP000059680">
    <property type="component" value="Chromosome 8"/>
</dbReference>
<proteinExistence type="predicted"/>
<reference evidence="2 3" key="3">
    <citation type="journal article" date="2013" name="Rice">
        <title>Improvement of the Oryza sativa Nipponbare reference genome using next generation sequence and optical map data.</title>
        <authorList>
            <person name="Kawahara Y."/>
            <person name="de la Bastide M."/>
            <person name="Hamilton J.P."/>
            <person name="Kanamori H."/>
            <person name="McCombie W.R."/>
            <person name="Ouyang S."/>
            <person name="Schwartz D.C."/>
            <person name="Tanaka T."/>
            <person name="Wu J."/>
            <person name="Zhou S."/>
            <person name="Childs K.L."/>
            <person name="Davidson R.M."/>
            <person name="Lin H."/>
            <person name="Quesada-Ocampo L."/>
            <person name="Vaillancourt B."/>
            <person name="Sakai H."/>
            <person name="Lee S.S."/>
            <person name="Kim J."/>
            <person name="Numa H."/>
            <person name="Itoh T."/>
            <person name="Buell C.R."/>
            <person name="Matsumoto T."/>
        </authorList>
    </citation>
    <scope>NUCLEOTIDE SEQUENCE [LARGE SCALE GENOMIC DNA]</scope>
    <source>
        <strain evidence="3">cv. Nipponbare</strain>
    </source>
</reference>
<dbReference type="PaxDb" id="39947-A0A0P0XH41"/>
<organism evidence="2 3">
    <name type="scientific">Oryza sativa subsp. japonica</name>
    <name type="common">Rice</name>
    <dbReference type="NCBI Taxonomy" id="39947"/>
    <lineage>
        <taxon>Eukaryota</taxon>
        <taxon>Viridiplantae</taxon>
        <taxon>Streptophyta</taxon>
        <taxon>Embryophyta</taxon>
        <taxon>Tracheophyta</taxon>
        <taxon>Spermatophyta</taxon>
        <taxon>Magnoliopsida</taxon>
        <taxon>Liliopsida</taxon>
        <taxon>Poales</taxon>
        <taxon>Poaceae</taxon>
        <taxon>BOP clade</taxon>
        <taxon>Oryzoideae</taxon>
        <taxon>Oryzeae</taxon>
        <taxon>Oryzinae</taxon>
        <taxon>Oryza</taxon>
        <taxon>Oryza sativa</taxon>
    </lineage>
</organism>
<dbReference type="InParanoid" id="A0A0P0XH41"/>
<reference evidence="3" key="1">
    <citation type="journal article" date="2005" name="Nature">
        <title>The map-based sequence of the rice genome.</title>
        <authorList>
            <consortium name="International rice genome sequencing project (IRGSP)"/>
            <person name="Matsumoto T."/>
            <person name="Wu J."/>
            <person name="Kanamori H."/>
            <person name="Katayose Y."/>
            <person name="Fujisawa M."/>
            <person name="Namiki N."/>
            <person name="Mizuno H."/>
            <person name="Yamamoto K."/>
            <person name="Antonio B.A."/>
            <person name="Baba T."/>
            <person name="Sakata K."/>
            <person name="Nagamura Y."/>
            <person name="Aoki H."/>
            <person name="Arikawa K."/>
            <person name="Arita K."/>
            <person name="Bito T."/>
            <person name="Chiden Y."/>
            <person name="Fujitsuka N."/>
            <person name="Fukunaka R."/>
            <person name="Hamada M."/>
            <person name="Harada C."/>
            <person name="Hayashi A."/>
            <person name="Hijishita S."/>
            <person name="Honda M."/>
            <person name="Hosokawa S."/>
            <person name="Ichikawa Y."/>
            <person name="Idonuma A."/>
            <person name="Iijima M."/>
            <person name="Ikeda M."/>
            <person name="Ikeno M."/>
            <person name="Ito K."/>
            <person name="Ito S."/>
            <person name="Ito T."/>
            <person name="Ito Y."/>
            <person name="Ito Y."/>
            <person name="Iwabuchi A."/>
            <person name="Kamiya K."/>
            <person name="Karasawa W."/>
            <person name="Kurita K."/>
            <person name="Katagiri S."/>
            <person name="Kikuta A."/>
            <person name="Kobayashi H."/>
            <person name="Kobayashi N."/>
            <person name="Machita K."/>
            <person name="Maehara T."/>
            <person name="Masukawa M."/>
            <person name="Mizubayashi T."/>
            <person name="Mukai Y."/>
            <person name="Nagasaki H."/>
            <person name="Nagata Y."/>
            <person name="Naito S."/>
            <person name="Nakashima M."/>
            <person name="Nakama Y."/>
            <person name="Nakamichi Y."/>
            <person name="Nakamura M."/>
            <person name="Meguro A."/>
            <person name="Negishi M."/>
            <person name="Ohta I."/>
            <person name="Ohta T."/>
            <person name="Okamoto M."/>
            <person name="Ono N."/>
            <person name="Saji S."/>
            <person name="Sakaguchi M."/>
            <person name="Sakai K."/>
            <person name="Shibata M."/>
            <person name="Shimokawa T."/>
            <person name="Song J."/>
            <person name="Takazaki Y."/>
            <person name="Terasawa K."/>
            <person name="Tsugane M."/>
            <person name="Tsuji K."/>
            <person name="Ueda S."/>
            <person name="Waki K."/>
            <person name="Yamagata H."/>
            <person name="Yamamoto M."/>
            <person name="Yamamoto S."/>
            <person name="Yamane H."/>
            <person name="Yoshiki S."/>
            <person name="Yoshihara R."/>
            <person name="Yukawa K."/>
            <person name="Zhong H."/>
            <person name="Yano M."/>
            <person name="Yuan Q."/>
            <person name="Ouyang S."/>
            <person name="Liu J."/>
            <person name="Jones K.M."/>
            <person name="Gansberger K."/>
            <person name="Moffat K."/>
            <person name="Hill J."/>
            <person name="Bera J."/>
            <person name="Fadrosh D."/>
            <person name="Jin S."/>
            <person name="Johri S."/>
            <person name="Kim M."/>
            <person name="Overton L."/>
            <person name="Reardon M."/>
            <person name="Tsitrin T."/>
            <person name="Vuong H."/>
            <person name="Weaver B."/>
            <person name="Ciecko A."/>
            <person name="Tallon L."/>
            <person name="Jackson J."/>
            <person name="Pai G."/>
            <person name="Aken S.V."/>
            <person name="Utterback T."/>
            <person name="Reidmuller S."/>
            <person name="Feldblyum T."/>
            <person name="Hsiao J."/>
            <person name="Zismann V."/>
            <person name="Iobst S."/>
            <person name="de Vazeille A.R."/>
            <person name="Buell C.R."/>
            <person name="Ying K."/>
            <person name="Li Y."/>
            <person name="Lu T."/>
            <person name="Huang Y."/>
            <person name="Zhao Q."/>
            <person name="Feng Q."/>
            <person name="Zhang L."/>
            <person name="Zhu J."/>
            <person name="Weng Q."/>
            <person name="Mu J."/>
            <person name="Lu Y."/>
            <person name="Fan D."/>
            <person name="Liu Y."/>
            <person name="Guan J."/>
            <person name="Zhang Y."/>
            <person name="Yu S."/>
            <person name="Liu X."/>
            <person name="Zhang Y."/>
            <person name="Hong G."/>
            <person name="Han B."/>
            <person name="Choisne N."/>
            <person name="Demange N."/>
            <person name="Orjeda G."/>
            <person name="Samain S."/>
            <person name="Cattolico L."/>
            <person name="Pelletier E."/>
            <person name="Couloux A."/>
            <person name="Segurens B."/>
            <person name="Wincker P."/>
            <person name="D'Hont A."/>
            <person name="Scarpelli C."/>
            <person name="Weissenbach J."/>
            <person name="Salanoubat M."/>
            <person name="Quetier F."/>
            <person name="Yu Y."/>
            <person name="Kim H.R."/>
            <person name="Rambo T."/>
            <person name="Currie J."/>
            <person name="Collura K."/>
            <person name="Luo M."/>
            <person name="Yang T."/>
            <person name="Ammiraju J.S.S."/>
            <person name="Engler F."/>
            <person name="Soderlund C."/>
            <person name="Wing R.A."/>
            <person name="Palmer L.E."/>
            <person name="de la Bastide M."/>
            <person name="Spiegel L."/>
            <person name="Nascimento L."/>
            <person name="Zutavern T."/>
            <person name="O'Shaughnessy A."/>
            <person name="Dike S."/>
            <person name="Dedhia N."/>
            <person name="Preston R."/>
            <person name="Balija V."/>
            <person name="McCombie W.R."/>
            <person name="Chow T."/>
            <person name="Chen H."/>
            <person name="Chung M."/>
            <person name="Chen C."/>
            <person name="Shaw J."/>
            <person name="Wu H."/>
            <person name="Hsiao K."/>
            <person name="Chao Y."/>
            <person name="Chu M."/>
            <person name="Cheng C."/>
            <person name="Hour A."/>
            <person name="Lee P."/>
            <person name="Lin S."/>
            <person name="Lin Y."/>
            <person name="Liou J."/>
            <person name="Liu S."/>
            <person name="Hsing Y."/>
            <person name="Raghuvanshi S."/>
            <person name="Mohanty A."/>
            <person name="Bharti A.K."/>
            <person name="Gaur A."/>
            <person name="Gupta V."/>
            <person name="Kumar D."/>
            <person name="Ravi V."/>
            <person name="Vij S."/>
            <person name="Kapur A."/>
            <person name="Khurana P."/>
            <person name="Khurana P."/>
            <person name="Khurana J.P."/>
            <person name="Tyagi A.K."/>
            <person name="Gaikwad K."/>
            <person name="Singh A."/>
            <person name="Dalal V."/>
            <person name="Srivastava S."/>
            <person name="Dixit A."/>
            <person name="Pal A.K."/>
            <person name="Ghazi I.A."/>
            <person name="Yadav M."/>
            <person name="Pandit A."/>
            <person name="Bhargava A."/>
            <person name="Sureshbabu K."/>
            <person name="Batra K."/>
            <person name="Sharma T.R."/>
            <person name="Mohapatra T."/>
            <person name="Singh N.K."/>
            <person name="Messing J."/>
            <person name="Nelson A.B."/>
            <person name="Fuks G."/>
            <person name="Kavchok S."/>
            <person name="Keizer G."/>
            <person name="Linton E."/>
            <person name="Llaca V."/>
            <person name="Song R."/>
            <person name="Tanyolac B."/>
            <person name="Young S."/>
            <person name="Ho-Il K."/>
            <person name="Hahn J.H."/>
            <person name="Sangsakoo G."/>
            <person name="Vanavichit A."/>
            <person name="de Mattos Luiz.A.T."/>
            <person name="Zimmer P.D."/>
            <person name="Malone G."/>
            <person name="Dellagostin O."/>
            <person name="de Oliveira A.C."/>
            <person name="Bevan M."/>
            <person name="Bancroft I."/>
            <person name="Minx P."/>
            <person name="Cordum H."/>
            <person name="Wilson R."/>
            <person name="Cheng Z."/>
            <person name="Jin W."/>
            <person name="Jiang J."/>
            <person name="Leong S.A."/>
            <person name="Iwama H."/>
            <person name="Gojobori T."/>
            <person name="Itoh T."/>
            <person name="Niimura Y."/>
            <person name="Fujii Y."/>
            <person name="Habara T."/>
            <person name="Sakai H."/>
            <person name="Sato Y."/>
            <person name="Wilson G."/>
            <person name="Kumar K."/>
            <person name="McCouch S."/>
            <person name="Juretic N."/>
            <person name="Hoen D."/>
            <person name="Wright S."/>
            <person name="Bruskiewich R."/>
            <person name="Bureau T."/>
            <person name="Miyao A."/>
            <person name="Hirochika H."/>
            <person name="Nishikawa T."/>
            <person name="Kadowaki K."/>
            <person name="Sugiura M."/>
            <person name="Burr B."/>
            <person name="Sasaki T."/>
        </authorList>
    </citation>
    <scope>NUCLEOTIDE SEQUENCE [LARGE SCALE GENOMIC DNA]</scope>
    <source>
        <strain evidence="3">cv. Nipponbare</strain>
    </source>
</reference>
<evidence type="ECO:0000256" key="1">
    <source>
        <dbReference type="SAM" id="MobiDB-lite"/>
    </source>
</evidence>
<dbReference type="EMBL" id="AP014964">
    <property type="protein sequence ID" value="BAT05880.1"/>
    <property type="molecule type" value="Genomic_DNA"/>
</dbReference>
<sequence>MAASRFGTGMHGSGPPMARSVAPGGGEPGQRVGGVGGVELAALADRVGGLGGVEVAAGAAASTIASEAWVAAAGMEARLLWPPAGCGRPAARGGSPVRAGQRVDVGGRRRRLRIRRKLQRWRMARSQRPSSRWRGGDGGGVGGGATAAVVEARGRRTRAVAAVAVVVVATVAVPTARGGTTVSDS</sequence>
<keyword evidence="3" id="KW-1185">Reference proteome</keyword>
<dbReference type="AlphaFoldDB" id="A0A0P0XH41"/>
<gene>
    <name evidence="2" type="ordered locus">Os08g0475900</name>
    <name evidence="2" type="ORF">OSNPB_080475900</name>
</gene>
<feature type="region of interest" description="Disordered" evidence="1">
    <location>
        <begin position="1"/>
        <end position="33"/>
    </location>
</feature>
<name>A0A0P0XH41_ORYSJ</name>